<feature type="domain" description="HTH cro/C1-type" evidence="1">
    <location>
        <begin position="31"/>
        <end position="90"/>
    </location>
</feature>
<dbReference type="EMBL" id="JAERRI010000001">
    <property type="protein sequence ID" value="MBL1088219.1"/>
    <property type="molecule type" value="Genomic_DNA"/>
</dbReference>
<dbReference type="InterPro" id="IPR010982">
    <property type="entry name" value="Lambda_DNA-bd_dom_sf"/>
</dbReference>
<dbReference type="Gene3D" id="1.10.260.40">
    <property type="entry name" value="lambda repressor-like DNA-binding domains"/>
    <property type="match status" value="1"/>
</dbReference>
<dbReference type="SUPFAM" id="SSF47413">
    <property type="entry name" value="lambda repressor-like DNA-binding domains"/>
    <property type="match status" value="1"/>
</dbReference>
<dbReference type="Proteomes" id="UP000629371">
    <property type="component" value="Unassembled WGS sequence"/>
</dbReference>
<dbReference type="RefSeq" id="WP_201801378.1">
    <property type="nucleotide sequence ID" value="NZ_JAERRI010000001.1"/>
</dbReference>
<comment type="caution">
    <text evidence="2">The sequence shown here is derived from an EMBL/GenBank/DDBJ whole genome shotgun (WGS) entry which is preliminary data.</text>
</comment>
<sequence length="168" mass="18308">MDHQEFANSAEVSAGLDETMQATKTAIARRLRYIRQQHPEGPFTMAGLAERAGISKRTLASAESVDGTNLTVETLVKVAHSLGISRVGYFLDDQVFDQVNSELEWLKKMRSQRVESVALRQSAPGGPPAGSSLNELSHLITHLVSTAEAARATLEDLPRQDLPDDPQS</sequence>
<gene>
    <name evidence="2" type="ORF">JK360_02210</name>
</gene>
<accession>A0ABS1MJH6</accession>
<protein>
    <submittedName>
        <fullName evidence="2">Helix-turn-helix transcriptional regulator</fullName>
    </submittedName>
</protein>
<reference evidence="2 3" key="1">
    <citation type="submission" date="2021-01" db="EMBL/GenBank/DDBJ databases">
        <title>WGS of actinomycetes isolated from Thailand.</title>
        <authorList>
            <person name="Thawai C."/>
        </authorList>
    </citation>
    <scope>NUCLEOTIDE SEQUENCE [LARGE SCALE GENOMIC DNA]</scope>
    <source>
        <strain evidence="2 3">CH9-7</strain>
    </source>
</reference>
<dbReference type="InterPro" id="IPR001387">
    <property type="entry name" value="Cro/C1-type_HTH"/>
</dbReference>
<keyword evidence="3" id="KW-1185">Reference proteome</keyword>
<evidence type="ECO:0000313" key="3">
    <source>
        <dbReference type="Proteomes" id="UP000629371"/>
    </source>
</evidence>
<organism evidence="2 3">
    <name type="scientific">Streptomyces siderophoricus</name>
    <dbReference type="NCBI Taxonomy" id="2802281"/>
    <lineage>
        <taxon>Bacteria</taxon>
        <taxon>Bacillati</taxon>
        <taxon>Actinomycetota</taxon>
        <taxon>Actinomycetes</taxon>
        <taxon>Kitasatosporales</taxon>
        <taxon>Streptomycetaceae</taxon>
        <taxon>Streptomyces</taxon>
    </lineage>
</organism>
<evidence type="ECO:0000259" key="1">
    <source>
        <dbReference type="PROSITE" id="PS50943"/>
    </source>
</evidence>
<name>A0ABS1MJH6_9ACTN</name>
<dbReference type="PROSITE" id="PS50943">
    <property type="entry name" value="HTH_CROC1"/>
    <property type="match status" value="1"/>
</dbReference>
<proteinExistence type="predicted"/>
<dbReference type="CDD" id="cd00093">
    <property type="entry name" value="HTH_XRE"/>
    <property type="match status" value="1"/>
</dbReference>
<dbReference type="Pfam" id="PF01381">
    <property type="entry name" value="HTH_3"/>
    <property type="match status" value="1"/>
</dbReference>
<evidence type="ECO:0000313" key="2">
    <source>
        <dbReference type="EMBL" id="MBL1088219.1"/>
    </source>
</evidence>